<organism evidence="1 2">
    <name type="scientific">Gardnerella pickettii JCP7719</name>
    <dbReference type="NCBI Taxonomy" id="1261061"/>
    <lineage>
        <taxon>Bacteria</taxon>
        <taxon>Bacillati</taxon>
        <taxon>Actinomycetota</taxon>
        <taxon>Actinomycetes</taxon>
        <taxon>Bifidobacteriales</taxon>
        <taxon>Bifidobacteriaceae</taxon>
        <taxon>Gardnerella</taxon>
        <taxon>Gardnerella pickettii</taxon>
    </lineage>
</organism>
<dbReference type="EMBL" id="ATJO01000026">
    <property type="protein sequence ID" value="EPI51165.1"/>
    <property type="molecule type" value="Genomic_DNA"/>
</dbReference>
<evidence type="ECO:0000313" key="2">
    <source>
        <dbReference type="Proteomes" id="UP000014601"/>
    </source>
</evidence>
<sequence>MCSSQSVFLSAFVSILAIGRCDASTLLKLIFTLVYIMIFSYDS</sequence>
<gene>
    <name evidence="1" type="ORF">HMPREF1576_00435</name>
</gene>
<proteinExistence type="predicted"/>
<protein>
    <submittedName>
        <fullName evidence="1">Uncharacterized protein</fullName>
    </submittedName>
</protein>
<dbReference type="Proteomes" id="UP000014601">
    <property type="component" value="Unassembled WGS sequence"/>
</dbReference>
<dbReference type="HOGENOM" id="CLU_210926_0_0_11"/>
<evidence type="ECO:0000313" key="1">
    <source>
        <dbReference type="EMBL" id="EPI51165.1"/>
    </source>
</evidence>
<dbReference type="AlphaFoldDB" id="S4GNR8"/>
<comment type="caution">
    <text evidence="1">The sequence shown here is derived from an EMBL/GenBank/DDBJ whole genome shotgun (WGS) entry which is preliminary data.</text>
</comment>
<accession>S4GNR8</accession>
<name>S4GNR8_9BIFI</name>
<reference evidence="1 2" key="1">
    <citation type="submission" date="2013-06" db="EMBL/GenBank/DDBJ databases">
        <authorList>
            <person name="Weinstock G."/>
            <person name="Sodergren E."/>
            <person name="Lobos E.A."/>
            <person name="Fulton L."/>
            <person name="Fulton R."/>
            <person name="Courtney L."/>
            <person name="Fronick C."/>
            <person name="O'Laughlin M."/>
            <person name="Godfrey J."/>
            <person name="Wilson R.M."/>
            <person name="Miner T."/>
            <person name="Farmer C."/>
            <person name="Delehaunty K."/>
            <person name="Cordes M."/>
            <person name="Minx P."/>
            <person name="Tomlinson C."/>
            <person name="Chen J."/>
            <person name="Wollam A."/>
            <person name="Pepin K.H."/>
            <person name="Bhonagiri V."/>
            <person name="Zhang X."/>
            <person name="Warren W."/>
            <person name="Mitreva M."/>
            <person name="Mardis E.R."/>
            <person name="Wilson R.K."/>
        </authorList>
    </citation>
    <scope>NUCLEOTIDE SEQUENCE [LARGE SCALE GENOMIC DNA]</scope>
    <source>
        <strain evidence="1 2">JCP7719</strain>
    </source>
</reference>